<protein>
    <recommendedName>
        <fullName evidence="1">DeoR-like transcriptional repressor C-terminal sensor domain-containing protein</fullName>
    </recommendedName>
</protein>
<dbReference type="RefSeq" id="WP_194811314.1">
    <property type="nucleotide sequence ID" value="NZ_CP063056.1"/>
</dbReference>
<dbReference type="EMBL" id="CP063056">
    <property type="protein sequence ID" value="QPB41719.1"/>
    <property type="molecule type" value="Genomic_DNA"/>
</dbReference>
<evidence type="ECO:0000313" key="3">
    <source>
        <dbReference type="Proteomes" id="UP000663069"/>
    </source>
</evidence>
<reference evidence="2 3" key="1">
    <citation type="submission" date="2020-10" db="EMBL/GenBank/DDBJ databases">
        <title>Genome Sequencing of Rodentibacter spp. strain DSM111151.</title>
        <authorList>
            <person name="Benga L."/>
            <person name="Lautwein T."/>
        </authorList>
    </citation>
    <scope>NUCLEOTIDE SEQUENCE [LARGE SCALE GENOMIC DNA]</scope>
    <source>
        <strain evidence="2 3">DSM 111151</strain>
    </source>
</reference>
<proteinExistence type="predicted"/>
<dbReference type="Proteomes" id="UP000663069">
    <property type="component" value="Chromosome"/>
</dbReference>
<organism evidence="2 3">
    <name type="scientific">Rodentibacter haemolyticus</name>
    <dbReference type="NCBI Taxonomy" id="2778911"/>
    <lineage>
        <taxon>Bacteria</taxon>
        <taxon>Pseudomonadati</taxon>
        <taxon>Pseudomonadota</taxon>
        <taxon>Gammaproteobacteria</taxon>
        <taxon>Pasteurellales</taxon>
        <taxon>Pasteurellaceae</taxon>
        <taxon>Rodentibacter</taxon>
    </lineage>
</organism>
<accession>A0ABX6UVI4</accession>
<sequence>MVLQEKTNCEIILCGGKYSRDNALINTIHPQNILTHICTAKAFIAASGIHTRYGVTYFRFSESHTKIIAMTKAQ</sequence>
<dbReference type="Pfam" id="PF00455">
    <property type="entry name" value="DeoRC"/>
    <property type="match status" value="1"/>
</dbReference>
<feature type="domain" description="DeoR-like transcriptional repressor C-terminal sensor" evidence="1">
    <location>
        <begin position="2"/>
        <end position="73"/>
    </location>
</feature>
<name>A0ABX6UVI4_9PAST</name>
<evidence type="ECO:0000259" key="1">
    <source>
        <dbReference type="Pfam" id="PF00455"/>
    </source>
</evidence>
<keyword evidence="3" id="KW-1185">Reference proteome</keyword>
<dbReference type="InterPro" id="IPR014036">
    <property type="entry name" value="DeoR-like_C"/>
</dbReference>
<gene>
    <name evidence="2" type="ORF">IHV77_07160</name>
</gene>
<evidence type="ECO:0000313" key="2">
    <source>
        <dbReference type="EMBL" id="QPB41719.1"/>
    </source>
</evidence>